<evidence type="ECO:0008006" key="10">
    <source>
        <dbReference type="Google" id="ProtNLM"/>
    </source>
</evidence>
<dbReference type="Pfam" id="PF13347">
    <property type="entry name" value="MFS_2"/>
    <property type="match status" value="1"/>
</dbReference>
<feature type="transmembrane region" description="Helical" evidence="7">
    <location>
        <begin position="992"/>
        <end position="1017"/>
    </location>
</feature>
<evidence type="ECO:0000313" key="9">
    <source>
        <dbReference type="Proteomes" id="UP000284375"/>
    </source>
</evidence>
<feature type="transmembrane region" description="Helical" evidence="7">
    <location>
        <begin position="1126"/>
        <end position="1145"/>
    </location>
</feature>
<dbReference type="Gene3D" id="1.20.1250.20">
    <property type="entry name" value="MFS general substrate transporter like domains"/>
    <property type="match status" value="1"/>
</dbReference>
<comment type="caution">
    <text evidence="8">The sequence shown here is derived from an EMBL/GenBank/DDBJ whole genome shotgun (WGS) entry which is preliminary data.</text>
</comment>
<comment type="subcellular location">
    <subcellularLocation>
        <location evidence="1">Membrane</location>
        <topology evidence="1">Multi-pass membrane protein</topology>
    </subcellularLocation>
</comment>
<evidence type="ECO:0000256" key="5">
    <source>
        <dbReference type="ARBA" id="ARBA00023136"/>
    </source>
</evidence>
<reference evidence="8 9" key="1">
    <citation type="submission" date="2015-09" db="EMBL/GenBank/DDBJ databases">
        <title>Host preference determinants of Valsa canker pathogens revealed by comparative genomics.</title>
        <authorList>
            <person name="Yin Z."/>
            <person name="Huang L."/>
        </authorList>
    </citation>
    <scope>NUCLEOTIDE SEQUENCE [LARGE SCALE GENOMIC DNA]</scope>
    <source>
        <strain evidence="8 9">YSFL</strain>
    </source>
</reference>
<keyword evidence="5 7" id="KW-0472">Membrane</keyword>
<dbReference type="EMBL" id="LJZO01000006">
    <property type="protein sequence ID" value="ROW01498.1"/>
    <property type="molecule type" value="Genomic_DNA"/>
</dbReference>
<evidence type="ECO:0000313" key="8">
    <source>
        <dbReference type="EMBL" id="ROW01498.1"/>
    </source>
</evidence>
<keyword evidence="4 7" id="KW-1133">Transmembrane helix</keyword>
<dbReference type="PANTHER" id="PTHR19432">
    <property type="entry name" value="SUGAR TRANSPORTER"/>
    <property type="match status" value="1"/>
</dbReference>
<sequence length="1415" mass="156591">MPPPDVARGDQAQRNAGQKSKSRAPKKPKLSKEAWDTVVATFRSVIDNEASDDHAIRQAWTTLRQRYGDRFNAKITPQLGTQQNAQQNAEPFSLWAAEHLNGDVLERVLRVVFSKELADCDHLTLLRSTAAMADTTMWHLVLYFGVTIFSEHLLGHIRKRVRVFERDPVSGSRAFTEAYTRMLQQAAQRQKIILDSTTISCPNAGRVFTRPDLIVLASANPEFDKPSQRRAAAGTGNSRVQDEQAPAKSAASVVEKKPNANNTAVYGSGAANSTETAPRAGTLPQRREEPLPGGSDNHNDAAPPIEPEPQRPSNPKRRAKTLQSAVPQVLNTKLENTSKVDTKKESPSRALLDQSVAMGQQPRELSTIHVQTRELQRAPSKRPIKEEAGEASTVKHSHIKRANNSASRSVLLEENQDWDDDTISHVLENLAATCPGEWTVIDGMREDTTSSLIQLKGEDAEKGSLLVPLKLGDGKRLLVVVNLKPSSSSKQGAIRYYDPAGPPYVSSAAQTRPTMRLIPVLSHVLPDRDLDPEEWETKHCVCPKLGSENDGGLAVCLAAMYAVGNLTLPEKWDWGFWRYLVLGGFFPNDGAVQVHIGHYREGTVRTLIRQGKMSEGFLTHKGRETSPDEIQYIGTATMNPVQRIEWREENSKKIVRAIHEGVKVFQSLQEHIDMGKASFKAQLDKHAYIQKDLRHKLQLGNTDAPRYKVEQDEQSEESFYMATLQQATKEHASCQGYLKGLETAGHCVQKALSCLQTWRRVVNEAVAEDDESLLIRSLESIEAYTHQNRPQLYPTLLLFNHDCPDEPVAIKPSKYSQGKYQGNDWHKEYGDFRHNSHDSHCESAEGLYPTEEDGQLRTPGHMRESMSSFTGRPGIKGRNETIRMTMLCAVYFGITFTWGVEMTYCTPYLLNLGLTKSQTSLVWIAGPLSGIITQPVVGVLADSNRSKWGRRRPYIVVGTAIVAAALLTLGWTKEIVSALLPADSEFSRTLTIFVAVLALYVTDFAINAVMSCSRSLLVDTLPVSKQQAGAAWAGRIGSLGHIFGYAIGAVDLPTTLGPRLGDTQFKQLTMIAALSMLATAATTCWAVTERVLISVRHDPREATAGRFKVFRQIWSTLLNLPPRIQIICWSMFWAWIGWFPFHFYGSTWVGETYFRYDVPDEVRDSSDVLGQMGRIGSYTLTIYSCMTFLGAWLLPLLVRAPEEDKFTHRPPQSIAHLVEGFNKVKPDLLTVWQAGHVMFACAMFLAPFARSFRVATALVVFCGMPWSIISWAPTATMGMEVNKLTNHDTSYRRLSGGPDSIEMRTALGNPADAIHIVEHGPDDSTTGSGSTGELSGIYFGILNIYQTVPQFIGSFISTVVFSVLEPGKSPELATDAHPSEHHPTGGPNAISVCLFIGAIAACAALVVTRKLRHTP</sequence>
<feature type="compositionally biased region" description="Basic residues" evidence="6">
    <location>
        <begin position="20"/>
        <end position="29"/>
    </location>
</feature>
<gene>
    <name evidence="8" type="ORF">VSDG_02283</name>
</gene>
<feature type="transmembrane region" description="Helical" evidence="7">
    <location>
        <begin position="1029"/>
        <end position="1048"/>
    </location>
</feature>
<dbReference type="OrthoDB" id="28755at2759"/>
<dbReference type="SUPFAM" id="SSF103473">
    <property type="entry name" value="MFS general substrate transporter"/>
    <property type="match status" value="1"/>
</dbReference>
<accession>A0A423WDQ1</accession>
<proteinExistence type="predicted"/>
<feature type="transmembrane region" description="Helical" evidence="7">
    <location>
        <begin position="1175"/>
        <end position="1198"/>
    </location>
</feature>
<dbReference type="Proteomes" id="UP000284375">
    <property type="component" value="Unassembled WGS sequence"/>
</dbReference>
<dbReference type="InterPro" id="IPR036259">
    <property type="entry name" value="MFS_trans_sf"/>
</dbReference>
<feature type="region of interest" description="Disordered" evidence="6">
    <location>
        <begin position="1"/>
        <end position="32"/>
    </location>
</feature>
<feature type="transmembrane region" description="Helical" evidence="7">
    <location>
        <begin position="1068"/>
        <end position="1087"/>
    </location>
</feature>
<keyword evidence="9" id="KW-1185">Reference proteome</keyword>
<feature type="compositionally biased region" description="Polar residues" evidence="6">
    <location>
        <begin position="321"/>
        <end position="335"/>
    </location>
</feature>
<evidence type="ECO:0000256" key="6">
    <source>
        <dbReference type="SAM" id="MobiDB-lite"/>
    </source>
</evidence>
<protein>
    <recommendedName>
        <fullName evidence="10">Sucrose transporter</fullName>
    </recommendedName>
</protein>
<feature type="transmembrane region" description="Helical" evidence="7">
    <location>
        <begin position="953"/>
        <end position="972"/>
    </location>
</feature>
<feature type="transmembrane region" description="Helical" evidence="7">
    <location>
        <begin position="920"/>
        <end position="941"/>
    </location>
</feature>
<keyword evidence="3 7" id="KW-0812">Transmembrane</keyword>
<keyword evidence="2" id="KW-0813">Transport</keyword>
<feature type="transmembrane region" description="Helical" evidence="7">
    <location>
        <begin position="1389"/>
        <end position="1408"/>
    </location>
</feature>
<evidence type="ECO:0000256" key="2">
    <source>
        <dbReference type="ARBA" id="ARBA00022448"/>
    </source>
</evidence>
<feature type="region of interest" description="Disordered" evidence="6">
    <location>
        <begin position="850"/>
        <end position="874"/>
    </location>
</feature>
<dbReference type="GO" id="GO:0005886">
    <property type="term" value="C:plasma membrane"/>
    <property type="evidence" value="ECO:0007669"/>
    <property type="project" value="TreeGrafter"/>
</dbReference>
<evidence type="ECO:0000256" key="7">
    <source>
        <dbReference type="SAM" id="Phobius"/>
    </source>
</evidence>
<name>A0A423WDQ1_CYTCH</name>
<organism evidence="8 9">
    <name type="scientific">Cytospora chrysosperma</name>
    <name type="common">Cytospora canker fungus</name>
    <name type="synonym">Sphaeria chrysosperma</name>
    <dbReference type="NCBI Taxonomy" id="252740"/>
    <lineage>
        <taxon>Eukaryota</taxon>
        <taxon>Fungi</taxon>
        <taxon>Dikarya</taxon>
        <taxon>Ascomycota</taxon>
        <taxon>Pezizomycotina</taxon>
        <taxon>Sordariomycetes</taxon>
        <taxon>Sordariomycetidae</taxon>
        <taxon>Diaporthales</taxon>
        <taxon>Cytosporaceae</taxon>
        <taxon>Cytospora</taxon>
    </lineage>
</organism>
<feature type="compositionally biased region" description="Basic and acidic residues" evidence="6">
    <location>
        <begin position="336"/>
        <end position="347"/>
    </location>
</feature>
<evidence type="ECO:0000256" key="3">
    <source>
        <dbReference type="ARBA" id="ARBA00022692"/>
    </source>
</evidence>
<evidence type="ECO:0000256" key="1">
    <source>
        <dbReference type="ARBA" id="ARBA00004141"/>
    </source>
</evidence>
<dbReference type="GO" id="GO:0008506">
    <property type="term" value="F:sucrose:proton symporter activity"/>
    <property type="evidence" value="ECO:0007669"/>
    <property type="project" value="TreeGrafter"/>
</dbReference>
<feature type="transmembrane region" description="Helical" evidence="7">
    <location>
        <begin position="1252"/>
        <end position="1272"/>
    </location>
</feature>
<evidence type="ECO:0000256" key="4">
    <source>
        <dbReference type="ARBA" id="ARBA00022989"/>
    </source>
</evidence>
<dbReference type="PANTHER" id="PTHR19432:SF76">
    <property type="entry name" value="TRANSPORTER, PUTATIVE (EUROFUNG)-RELATED"/>
    <property type="match status" value="1"/>
</dbReference>
<feature type="compositionally biased region" description="Polar residues" evidence="6">
    <location>
        <begin position="259"/>
        <end position="276"/>
    </location>
</feature>
<feature type="region of interest" description="Disordered" evidence="6">
    <location>
        <begin position="219"/>
        <end position="400"/>
    </location>
</feature>